<dbReference type="InterPro" id="IPR002042">
    <property type="entry name" value="Uricase"/>
</dbReference>
<feature type="binding site" evidence="9">
    <location>
        <position position="226"/>
    </location>
    <ligand>
        <name>5-hydroxyisourate</name>
        <dbReference type="ChEBI" id="CHEBI:18072"/>
    </ligand>
</feature>
<dbReference type="EMBL" id="MCFE01000705">
    <property type="protein sequence ID" value="ORX81389.1"/>
    <property type="molecule type" value="Genomic_DNA"/>
</dbReference>
<dbReference type="UniPathway" id="UPA00394">
    <property type="reaction ID" value="UER00650"/>
</dbReference>
<dbReference type="GO" id="GO:0005777">
    <property type="term" value="C:peroxisome"/>
    <property type="evidence" value="ECO:0007669"/>
    <property type="project" value="UniProtKB-SubCell"/>
</dbReference>
<feature type="binding site" evidence="9">
    <location>
        <position position="252"/>
    </location>
    <ligand>
        <name>5-hydroxyisourate</name>
        <dbReference type="ChEBI" id="CHEBI:18072"/>
    </ligand>
</feature>
<keyword evidence="12" id="KW-1185">Reference proteome</keyword>
<feature type="binding site" evidence="9">
    <location>
        <position position="179"/>
    </location>
    <ligand>
        <name>5-hydroxyisourate</name>
        <dbReference type="ChEBI" id="CHEBI:18072"/>
    </ligand>
</feature>
<keyword evidence="4 7" id="KW-0659">Purine metabolism</keyword>
<reference evidence="11 12" key="1">
    <citation type="submission" date="2016-07" db="EMBL/GenBank/DDBJ databases">
        <title>Pervasive Adenine N6-methylation of Active Genes in Fungi.</title>
        <authorList>
            <consortium name="DOE Joint Genome Institute"/>
            <person name="Mondo S.J."/>
            <person name="Dannebaum R.O."/>
            <person name="Kuo R.C."/>
            <person name="Labutti K."/>
            <person name="Haridas S."/>
            <person name="Kuo A."/>
            <person name="Salamov A."/>
            <person name="Ahrendt S.R."/>
            <person name="Lipzen A."/>
            <person name="Sullivan W."/>
            <person name="Andreopoulos W.B."/>
            <person name="Clum A."/>
            <person name="Lindquist E."/>
            <person name="Daum C."/>
            <person name="Ramamoorthy G.K."/>
            <person name="Gryganskyi A."/>
            <person name="Culley D."/>
            <person name="Magnuson J.K."/>
            <person name="James T.Y."/>
            <person name="O'Malley M.A."/>
            <person name="Stajich J.E."/>
            <person name="Spatafora J.W."/>
            <person name="Visel A."/>
            <person name="Grigoriev I.V."/>
        </authorList>
    </citation>
    <scope>NUCLEOTIDE SEQUENCE [LARGE SCALE GENOMIC DNA]</scope>
    <source>
        <strain evidence="11 12">CBS 931.73</strain>
    </source>
</reference>
<protein>
    <recommendedName>
        <fullName evidence="7 10">Uricase</fullName>
        <ecNumber evidence="7 10">1.7.3.3</ecNumber>
    </recommendedName>
    <alternativeName>
        <fullName evidence="7">Urate oxidase</fullName>
    </alternativeName>
</protein>
<evidence type="ECO:0000313" key="11">
    <source>
        <dbReference type="EMBL" id="ORX81389.1"/>
    </source>
</evidence>
<dbReference type="GO" id="GO:0006145">
    <property type="term" value="P:purine nucleobase catabolic process"/>
    <property type="evidence" value="ECO:0007669"/>
    <property type="project" value="TreeGrafter"/>
</dbReference>
<evidence type="ECO:0000256" key="9">
    <source>
        <dbReference type="PIRSR" id="PIRSR000241-2"/>
    </source>
</evidence>
<dbReference type="GO" id="GO:0004846">
    <property type="term" value="F:urate oxidase activity"/>
    <property type="evidence" value="ECO:0007669"/>
    <property type="project" value="UniProtKB-EC"/>
</dbReference>
<feature type="binding site" evidence="9">
    <location>
        <position position="162"/>
    </location>
    <ligand>
        <name>5-hydroxyisourate</name>
        <dbReference type="ChEBI" id="CHEBI:18072"/>
    </ligand>
</feature>
<evidence type="ECO:0000256" key="4">
    <source>
        <dbReference type="ARBA" id="ARBA00022631"/>
    </source>
</evidence>
<dbReference type="SUPFAM" id="SSF55620">
    <property type="entry name" value="Tetrahydrobiopterin biosynthesis enzymes-like"/>
    <property type="match status" value="2"/>
</dbReference>
<feature type="binding site" evidence="9">
    <location>
        <position position="61"/>
    </location>
    <ligand>
        <name>5-hydroxyisourate</name>
        <dbReference type="ChEBI" id="CHEBI:18072"/>
    </ligand>
</feature>
<comment type="similarity">
    <text evidence="3 7 10">Belongs to the uricase family.</text>
</comment>
<dbReference type="Pfam" id="PF01014">
    <property type="entry name" value="Uricase"/>
    <property type="match status" value="2"/>
</dbReference>
<dbReference type="SMR" id="A0A1Y1X6H1"/>
<keyword evidence="6 7" id="KW-0576">Peroxisome</keyword>
<dbReference type="PIRSF" id="PIRSF000241">
    <property type="entry name" value="Urate_oxidase"/>
    <property type="match status" value="1"/>
</dbReference>
<feature type="active site" description="Charge relay system" evidence="8">
    <location>
        <position position="14"/>
    </location>
</feature>
<comment type="catalytic activity">
    <reaction evidence="7 10">
        <text>urate + O2 + H2O = 5-hydroxyisourate + H2O2</text>
        <dbReference type="Rhea" id="RHEA:21368"/>
        <dbReference type="ChEBI" id="CHEBI:15377"/>
        <dbReference type="ChEBI" id="CHEBI:15379"/>
        <dbReference type="ChEBI" id="CHEBI:16240"/>
        <dbReference type="ChEBI" id="CHEBI:17775"/>
        <dbReference type="ChEBI" id="CHEBI:18072"/>
        <dbReference type="EC" id="1.7.3.3"/>
    </reaction>
</comment>
<feature type="binding site" evidence="9">
    <location>
        <position position="60"/>
    </location>
    <ligand>
        <name>urate</name>
        <dbReference type="ChEBI" id="CHEBI:17775"/>
    </ligand>
</feature>
<evidence type="ECO:0000256" key="3">
    <source>
        <dbReference type="ARBA" id="ARBA00009760"/>
    </source>
</evidence>
<dbReference type="InParanoid" id="A0A1Y1X6H1"/>
<proteinExistence type="inferred from homology"/>
<accession>A0A1Y1X6H1</accession>
<sequence length="296" mass="33370">MSGAAELKRQAYGKAKVRVTKAIRHTAQYNDIVELTCQVLLEGDFKEAYTKADNSMVVPTDTVKNTCYVIAKKSDHVQTIERYAYELGKHFVDKYSHVTHASVHIVQQRWARINVNGEPHPHSFYRDGSETRETWVTVAADRVSIKSGLEGLLVLKTTGSSFTNFHLCENTTLQDADDRIFSTTVKAHYNIDTSIGVENVPFDRIFEGVRKTTLDVFAHDDSASVQATMYRMAELILRRFPEVQDVYYALPNSHHFTTNLAPFNLPNAGQEMTIFSPVTDFSGYITATIGRCGNKF</sequence>
<evidence type="ECO:0000256" key="7">
    <source>
        <dbReference type="PIRNR" id="PIRNR000241"/>
    </source>
</evidence>
<feature type="binding site" evidence="9">
    <location>
        <position position="252"/>
    </location>
    <ligand>
        <name>urate</name>
        <dbReference type="ChEBI" id="CHEBI:17775"/>
    </ligand>
</feature>
<dbReference type="PRINTS" id="PR00093">
    <property type="entry name" value="URICASE"/>
</dbReference>
<comment type="subcellular location">
    <subcellularLocation>
        <location evidence="1 7">Peroxisome</location>
    </subcellularLocation>
</comment>
<feature type="binding site" evidence="9">
    <location>
        <position position="252"/>
    </location>
    <ligand>
        <name>O2</name>
        <dbReference type="ChEBI" id="CHEBI:15379"/>
    </ligand>
</feature>
<evidence type="ECO:0000256" key="8">
    <source>
        <dbReference type="PIRSR" id="PIRSR000241-1"/>
    </source>
</evidence>
<feature type="binding site" evidence="9">
    <location>
        <position position="179"/>
    </location>
    <ligand>
        <name>urate</name>
        <dbReference type="ChEBI" id="CHEBI:17775"/>
    </ligand>
</feature>
<feature type="binding site" evidence="9">
    <location>
        <position position="225"/>
    </location>
    <ligand>
        <name>5-hydroxyisourate</name>
        <dbReference type="ChEBI" id="CHEBI:18072"/>
    </ligand>
</feature>
<name>A0A1Y1X6H1_9FUNG</name>
<feature type="binding site" evidence="9">
    <location>
        <position position="60"/>
    </location>
    <ligand>
        <name>5-hydroxyisourate</name>
        <dbReference type="ChEBI" id="CHEBI:18072"/>
    </ligand>
</feature>
<evidence type="ECO:0000256" key="10">
    <source>
        <dbReference type="RuleBase" id="RU004455"/>
    </source>
</evidence>
<dbReference type="Proteomes" id="UP000193498">
    <property type="component" value="Unassembled WGS sequence"/>
</dbReference>
<dbReference type="STRING" id="1314790.A0A1Y1X6H1"/>
<evidence type="ECO:0000256" key="6">
    <source>
        <dbReference type="ARBA" id="ARBA00023140"/>
    </source>
</evidence>
<feature type="binding site" evidence="9">
    <location>
        <position position="60"/>
    </location>
    <ligand>
        <name>O2</name>
        <dbReference type="ChEBI" id="CHEBI:15379"/>
    </ligand>
</feature>
<feature type="binding site" evidence="9">
    <location>
        <position position="226"/>
    </location>
    <ligand>
        <name>urate</name>
        <dbReference type="ChEBI" id="CHEBI:17775"/>
    </ligand>
</feature>
<evidence type="ECO:0000313" key="12">
    <source>
        <dbReference type="Proteomes" id="UP000193498"/>
    </source>
</evidence>
<dbReference type="FunFam" id="3.10.270.10:FF:000001">
    <property type="entry name" value="Uricase"/>
    <property type="match status" value="1"/>
</dbReference>
<feature type="active site" description="Charge relay system" evidence="8">
    <location>
        <position position="254"/>
    </location>
</feature>
<dbReference type="GO" id="GO:0019628">
    <property type="term" value="P:urate catabolic process"/>
    <property type="evidence" value="ECO:0007669"/>
    <property type="project" value="UniProtKB-UniPathway"/>
</dbReference>
<organism evidence="11 12">
    <name type="scientific">Basidiobolus meristosporus CBS 931.73</name>
    <dbReference type="NCBI Taxonomy" id="1314790"/>
    <lineage>
        <taxon>Eukaryota</taxon>
        <taxon>Fungi</taxon>
        <taxon>Fungi incertae sedis</taxon>
        <taxon>Zoopagomycota</taxon>
        <taxon>Entomophthoromycotina</taxon>
        <taxon>Basidiobolomycetes</taxon>
        <taxon>Basidiobolales</taxon>
        <taxon>Basidiobolaceae</taxon>
        <taxon>Basidiobolus</taxon>
    </lineage>
</organism>
<dbReference type="FunCoup" id="A0A1Y1X6H1">
    <property type="interactions" value="100"/>
</dbReference>
<evidence type="ECO:0000256" key="2">
    <source>
        <dbReference type="ARBA" id="ARBA00004831"/>
    </source>
</evidence>
<dbReference type="PANTHER" id="PTHR42874:SF1">
    <property type="entry name" value="URICASE"/>
    <property type="match status" value="1"/>
</dbReference>
<dbReference type="EC" id="1.7.3.3" evidence="7 10"/>
<comment type="function">
    <text evidence="7 10">Catalyzes the oxidation of uric acid to 5-hydroxyisourate, which is further processed to form (S)-allantoin.</text>
</comment>
<evidence type="ECO:0000256" key="5">
    <source>
        <dbReference type="ARBA" id="ARBA00023002"/>
    </source>
</evidence>
<evidence type="ECO:0000256" key="1">
    <source>
        <dbReference type="ARBA" id="ARBA00004275"/>
    </source>
</evidence>
<feature type="binding site" evidence="9">
    <location>
        <position position="225"/>
    </location>
    <ligand>
        <name>urate</name>
        <dbReference type="ChEBI" id="CHEBI:17775"/>
    </ligand>
</feature>
<feature type="active site" description="Charge relay system" evidence="8">
    <location>
        <position position="60"/>
    </location>
</feature>
<dbReference type="Gene3D" id="3.10.270.10">
    <property type="entry name" value="Urate Oxidase"/>
    <property type="match status" value="1"/>
</dbReference>
<dbReference type="OrthoDB" id="9992118at2759"/>
<feature type="binding site" evidence="9">
    <location>
        <position position="162"/>
    </location>
    <ligand>
        <name>urate</name>
        <dbReference type="ChEBI" id="CHEBI:17775"/>
    </ligand>
</feature>
<dbReference type="AlphaFoldDB" id="A0A1Y1X6H1"/>
<dbReference type="PANTHER" id="PTHR42874">
    <property type="entry name" value="URICASE"/>
    <property type="match status" value="1"/>
</dbReference>
<gene>
    <name evidence="11" type="ORF">K493DRAFT_241934</name>
</gene>
<comment type="pathway">
    <text evidence="2 7">Purine metabolism; urate degradation; (S)-allantoin from urate: step 1/3.</text>
</comment>
<keyword evidence="5 7" id="KW-0560">Oxidoreductase</keyword>
<comment type="caution">
    <text evidence="11">The sequence shown here is derived from an EMBL/GenBank/DDBJ whole genome shotgun (WGS) entry which is preliminary data.</text>
</comment>
<dbReference type="NCBIfam" id="TIGR03383">
    <property type="entry name" value="urate_oxi"/>
    <property type="match status" value="1"/>
</dbReference>
<feature type="binding site" evidence="9">
    <location>
        <position position="61"/>
    </location>
    <ligand>
        <name>urate</name>
        <dbReference type="ChEBI" id="CHEBI:17775"/>
    </ligand>
</feature>